<accession>W4F3L9</accession>
<gene>
    <name evidence="1" type="ORF">C176_04413</name>
</gene>
<proteinExistence type="predicted"/>
<dbReference type="Proteomes" id="UP000019062">
    <property type="component" value="Unassembled WGS sequence"/>
</dbReference>
<protein>
    <submittedName>
        <fullName evidence="1">Uncharacterized protein</fullName>
    </submittedName>
</protein>
<dbReference type="AlphaFoldDB" id="W4F3L9"/>
<evidence type="ECO:0000313" key="1">
    <source>
        <dbReference type="EMBL" id="ETT87365.1"/>
    </source>
</evidence>
<sequence length="77" mass="8757">MQQTAELVQQTIELVQQTIEIVQQTTELVQQTSVYQDIQLQALAARVVSVGRSKSKSDFGFRLLTTSQLNERLQHLI</sequence>
<evidence type="ECO:0000313" key="2">
    <source>
        <dbReference type="Proteomes" id="UP000019062"/>
    </source>
</evidence>
<name>W4F3L9_9BACL</name>
<organism evidence="1 2">
    <name type="scientific">Viridibacillus arenosi FSL R5-213</name>
    <dbReference type="NCBI Taxonomy" id="1227360"/>
    <lineage>
        <taxon>Bacteria</taxon>
        <taxon>Bacillati</taxon>
        <taxon>Bacillota</taxon>
        <taxon>Bacilli</taxon>
        <taxon>Bacillales</taxon>
        <taxon>Caryophanaceae</taxon>
        <taxon>Viridibacillus</taxon>
    </lineage>
</organism>
<comment type="caution">
    <text evidence="1">The sequence shown here is derived from an EMBL/GenBank/DDBJ whole genome shotgun (WGS) entry which is preliminary data.</text>
</comment>
<keyword evidence="2" id="KW-1185">Reference proteome</keyword>
<dbReference type="EMBL" id="ASQA01000009">
    <property type="protein sequence ID" value="ETT87365.1"/>
    <property type="molecule type" value="Genomic_DNA"/>
</dbReference>
<reference evidence="1 2" key="1">
    <citation type="journal article" date="2014" name="BMC Genomics">
        <title>Genomic comparison of sporeforming bacilli isolated from milk.</title>
        <authorList>
            <person name="Moreno Switt A.I."/>
            <person name="Andrus A.D."/>
            <person name="Ranieri M.L."/>
            <person name="Orsi R.H."/>
            <person name="Ivy R."/>
            <person name="den Bakker H.C."/>
            <person name="Martin N.H."/>
            <person name="Wiedmann M."/>
            <person name="Boor K.J."/>
        </authorList>
    </citation>
    <scope>NUCLEOTIDE SEQUENCE [LARGE SCALE GENOMIC DNA]</scope>
    <source>
        <strain evidence="1 2">FSL R5-213</strain>
    </source>
</reference>